<proteinExistence type="inferred from homology"/>
<evidence type="ECO:0000256" key="1">
    <source>
        <dbReference type="ARBA" id="ARBA00006407"/>
    </source>
</evidence>
<evidence type="ECO:0000259" key="2">
    <source>
        <dbReference type="Pfam" id="PF03981"/>
    </source>
</evidence>
<protein>
    <recommendedName>
        <fullName evidence="2">Ubiquinol-cytochrome c chaperone domain-containing protein</fullName>
    </recommendedName>
</protein>
<dbReference type="InterPro" id="IPR021150">
    <property type="entry name" value="Ubiq_cyt_c_chap"/>
</dbReference>
<gene>
    <name evidence="3" type="ORF">QYM36_004691</name>
</gene>
<dbReference type="Proteomes" id="UP001187531">
    <property type="component" value="Unassembled WGS sequence"/>
</dbReference>
<dbReference type="Pfam" id="PF03981">
    <property type="entry name" value="Ubiq_cyt_C_chap"/>
    <property type="match status" value="1"/>
</dbReference>
<evidence type="ECO:0000313" key="4">
    <source>
        <dbReference type="Proteomes" id="UP001187531"/>
    </source>
</evidence>
<dbReference type="GO" id="GO:0034551">
    <property type="term" value="P:mitochondrial respiratory chain complex III assembly"/>
    <property type="evidence" value="ECO:0007669"/>
    <property type="project" value="TreeGrafter"/>
</dbReference>
<dbReference type="PANTHER" id="PTHR12184:SF1">
    <property type="entry name" value="UBIQUINOL-CYTOCHROME-C REDUCTASE COMPLEX ASSEMBLY FACTOR 1"/>
    <property type="match status" value="1"/>
</dbReference>
<comment type="caution">
    <text evidence="3">The sequence shown here is derived from an EMBL/GenBank/DDBJ whole genome shotgun (WGS) entry which is preliminary data.</text>
</comment>
<comment type="similarity">
    <text evidence="1">Belongs to the CBP3 family.</text>
</comment>
<organism evidence="3 4">
    <name type="scientific">Artemia franciscana</name>
    <name type="common">Brine shrimp</name>
    <name type="synonym">Artemia sanfranciscana</name>
    <dbReference type="NCBI Taxonomy" id="6661"/>
    <lineage>
        <taxon>Eukaryota</taxon>
        <taxon>Metazoa</taxon>
        <taxon>Ecdysozoa</taxon>
        <taxon>Arthropoda</taxon>
        <taxon>Crustacea</taxon>
        <taxon>Branchiopoda</taxon>
        <taxon>Anostraca</taxon>
        <taxon>Artemiidae</taxon>
        <taxon>Artemia</taxon>
    </lineage>
</organism>
<dbReference type="EMBL" id="JAVRJZ010000007">
    <property type="protein sequence ID" value="KAK2720887.1"/>
    <property type="molecule type" value="Genomic_DNA"/>
</dbReference>
<dbReference type="AlphaFoldDB" id="A0AA88IHM9"/>
<evidence type="ECO:0000313" key="3">
    <source>
        <dbReference type="EMBL" id="KAK2720887.1"/>
    </source>
</evidence>
<dbReference type="PANTHER" id="PTHR12184">
    <property type="entry name" value="UBIQUINOL-CYTOCHROME C REDUCTASE COMPLEX ASSEMBLY FACTOR 1 FAMILY MEMBER"/>
    <property type="match status" value="1"/>
</dbReference>
<dbReference type="GO" id="GO:0005739">
    <property type="term" value="C:mitochondrion"/>
    <property type="evidence" value="ECO:0007669"/>
    <property type="project" value="TreeGrafter"/>
</dbReference>
<reference evidence="3" key="1">
    <citation type="submission" date="2023-07" db="EMBL/GenBank/DDBJ databases">
        <title>Chromosome-level genome assembly of Artemia franciscana.</title>
        <authorList>
            <person name="Jo E."/>
        </authorList>
    </citation>
    <scope>NUCLEOTIDE SEQUENCE</scope>
    <source>
        <tissue evidence="3">Whole body</tissue>
    </source>
</reference>
<accession>A0AA88IHM9</accession>
<sequence>MLTNSVRLLLISSKRIAGQRCKSTGNNPSLSNNFFKKLGFLTGKTAAVRLNGFVLYESVADKVNYSPFLKGCQMPDTFYSWFTVTELHVWMLLVRAMDIPDDGRFLRNMIVEAMWNDVQTRSKKLEGTGSARREQVSELGDQFTAALLSYDEGLLGSDIDLANALWRTLFQKNDVHPHALEAAVHLVRKQVQLLDEIDDETFLLKGGKSIAWCELPLPKTS</sequence>
<keyword evidence="4" id="KW-1185">Reference proteome</keyword>
<name>A0AA88IHM9_ARTSF</name>
<feature type="domain" description="Ubiquinol-cytochrome c chaperone" evidence="2">
    <location>
        <begin position="72"/>
        <end position="205"/>
    </location>
</feature>
<dbReference type="InterPro" id="IPR007129">
    <property type="entry name" value="Ubiqinol_cyt_c_chaperone_CPB3"/>
</dbReference>